<comment type="caution">
    <text evidence="1">The sequence shown here is derived from an EMBL/GenBank/DDBJ whole genome shotgun (WGS) entry which is preliminary data.</text>
</comment>
<dbReference type="EMBL" id="DXFD01000076">
    <property type="protein sequence ID" value="HIX47018.1"/>
    <property type="molecule type" value="Genomic_DNA"/>
</dbReference>
<proteinExistence type="predicted"/>
<evidence type="ECO:0000313" key="2">
    <source>
        <dbReference type="Proteomes" id="UP000824249"/>
    </source>
</evidence>
<organism evidence="1 2">
    <name type="scientific">Candidatus Borkfalkia faecigallinarum</name>
    <dbReference type="NCBI Taxonomy" id="2838509"/>
    <lineage>
        <taxon>Bacteria</taxon>
        <taxon>Bacillati</taxon>
        <taxon>Bacillota</taxon>
        <taxon>Clostridia</taxon>
        <taxon>Christensenellales</taxon>
        <taxon>Christensenellaceae</taxon>
        <taxon>Candidatus Borkfalkia</taxon>
    </lineage>
</organism>
<reference evidence="1" key="1">
    <citation type="journal article" date="2021" name="PeerJ">
        <title>Extensive microbial diversity within the chicken gut microbiome revealed by metagenomics and culture.</title>
        <authorList>
            <person name="Gilroy R."/>
            <person name="Ravi A."/>
            <person name="Getino M."/>
            <person name="Pursley I."/>
            <person name="Horton D.L."/>
            <person name="Alikhan N.F."/>
            <person name="Baker D."/>
            <person name="Gharbi K."/>
            <person name="Hall N."/>
            <person name="Watson M."/>
            <person name="Adriaenssens E.M."/>
            <person name="Foster-Nyarko E."/>
            <person name="Jarju S."/>
            <person name="Secka A."/>
            <person name="Antonio M."/>
            <person name="Oren A."/>
            <person name="Chaudhuri R.R."/>
            <person name="La Ragione R."/>
            <person name="Hildebrand F."/>
            <person name="Pallen M.J."/>
        </authorList>
    </citation>
    <scope>NUCLEOTIDE SEQUENCE</scope>
    <source>
        <strain evidence="1">26628</strain>
    </source>
</reference>
<dbReference type="Proteomes" id="UP000824249">
    <property type="component" value="Unassembled WGS sequence"/>
</dbReference>
<gene>
    <name evidence="1" type="ORF">H9737_04940</name>
</gene>
<evidence type="ECO:0000313" key="1">
    <source>
        <dbReference type="EMBL" id="HIX47018.1"/>
    </source>
</evidence>
<protein>
    <submittedName>
        <fullName evidence="1">Uncharacterized protein</fullName>
    </submittedName>
</protein>
<reference evidence="1" key="2">
    <citation type="submission" date="2021-04" db="EMBL/GenBank/DDBJ databases">
        <authorList>
            <person name="Gilroy R."/>
        </authorList>
    </citation>
    <scope>NUCLEOTIDE SEQUENCE</scope>
    <source>
        <strain evidence="1">26628</strain>
    </source>
</reference>
<name>A0A9D2ARA7_9FIRM</name>
<accession>A0A9D2ARA7</accession>
<sequence>MSEADLYKFFSAYDGEADLSDFTPAELEELLRARREDGALPRESFKEKYFAYYDDVKSSSLKKQDW</sequence>
<dbReference type="AlphaFoldDB" id="A0A9D2ARA7"/>